<proteinExistence type="inferred from homology"/>
<dbReference type="SUPFAM" id="SSF57997">
    <property type="entry name" value="Tropomyosin"/>
    <property type="match status" value="1"/>
</dbReference>
<reference evidence="6 7" key="1">
    <citation type="journal article" date="2011" name="Nature">
        <title>Genome sequencing reveals insights into physiology and longevity of the naked mole rat.</title>
        <authorList>
            <person name="Kim E.B."/>
            <person name="Fang X."/>
            <person name="Fushan A.A."/>
            <person name="Huang Z."/>
            <person name="Lobanov A.V."/>
            <person name="Han L."/>
            <person name="Marino S.M."/>
            <person name="Sun X."/>
            <person name="Turanov A.A."/>
            <person name="Yang P."/>
            <person name="Yim S.H."/>
            <person name="Zhao X."/>
            <person name="Kasaikina M.V."/>
            <person name="Stoletzki N."/>
            <person name="Peng C."/>
            <person name="Polak P."/>
            <person name="Xiong Z."/>
            <person name="Kiezun A."/>
            <person name="Zhu Y."/>
            <person name="Chen Y."/>
            <person name="Kryukov G.V."/>
            <person name="Zhang Q."/>
            <person name="Peshkin L."/>
            <person name="Yang L."/>
            <person name="Bronson R.T."/>
            <person name="Buffenstein R."/>
            <person name="Wang B."/>
            <person name="Han C."/>
            <person name="Li Q."/>
            <person name="Chen L."/>
            <person name="Zhao W."/>
            <person name="Sunyaev S.R."/>
            <person name="Park T.J."/>
            <person name="Zhang G."/>
            <person name="Wang J."/>
            <person name="Gladyshev V.N."/>
        </authorList>
    </citation>
    <scope>NUCLEOTIDE SEQUENCE [LARGE SCALE GENOMIC DNA]</scope>
</reference>
<feature type="region of interest" description="Disordered" evidence="5">
    <location>
        <begin position="20"/>
        <end position="84"/>
    </location>
</feature>
<evidence type="ECO:0000256" key="2">
    <source>
        <dbReference type="ARBA" id="ARBA00023054"/>
    </source>
</evidence>
<evidence type="ECO:0000256" key="5">
    <source>
        <dbReference type="SAM" id="MobiDB-lite"/>
    </source>
</evidence>
<dbReference type="InterPro" id="IPR000533">
    <property type="entry name" value="Tropomyosin"/>
</dbReference>
<dbReference type="Pfam" id="PF00261">
    <property type="entry name" value="Tropomyosin"/>
    <property type="match status" value="1"/>
</dbReference>
<keyword evidence="4" id="KW-0009">Actin-binding</keyword>
<dbReference type="GO" id="GO:0003779">
    <property type="term" value="F:actin binding"/>
    <property type="evidence" value="ECO:0007669"/>
    <property type="project" value="UniProtKB-KW"/>
</dbReference>
<evidence type="ECO:0000313" key="7">
    <source>
        <dbReference type="Proteomes" id="UP000006813"/>
    </source>
</evidence>
<dbReference type="Gene3D" id="1.20.5.170">
    <property type="match status" value="1"/>
</dbReference>
<accession>G5AK93</accession>
<evidence type="ECO:0000313" key="6">
    <source>
        <dbReference type="EMBL" id="EHA97453.1"/>
    </source>
</evidence>
<keyword evidence="2" id="KW-0175">Coiled coil</keyword>
<organism evidence="6 7">
    <name type="scientific">Heterocephalus glaber</name>
    <name type="common">Naked mole rat</name>
    <dbReference type="NCBI Taxonomy" id="10181"/>
    <lineage>
        <taxon>Eukaryota</taxon>
        <taxon>Metazoa</taxon>
        <taxon>Chordata</taxon>
        <taxon>Craniata</taxon>
        <taxon>Vertebrata</taxon>
        <taxon>Euteleostomi</taxon>
        <taxon>Mammalia</taxon>
        <taxon>Eutheria</taxon>
        <taxon>Euarchontoglires</taxon>
        <taxon>Glires</taxon>
        <taxon>Rodentia</taxon>
        <taxon>Hystricomorpha</taxon>
        <taxon>Bathyergidae</taxon>
        <taxon>Heterocephalus</taxon>
    </lineage>
</organism>
<dbReference type="EMBL" id="JH165636">
    <property type="protein sequence ID" value="EHA97453.1"/>
    <property type="molecule type" value="Genomic_DNA"/>
</dbReference>
<protein>
    <submittedName>
        <fullName evidence="6">Tropomyosin alpha-3 chain</fullName>
    </submittedName>
</protein>
<dbReference type="PRINTS" id="PR00194">
    <property type="entry name" value="TROPOMYOSIN"/>
</dbReference>
<evidence type="ECO:0000256" key="4">
    <source>
        <dbReference type="ARBA" id="ARBA00023203"/>
    </source>
</evidence>
<dbReference type="STRING" id="10181.G5AK93"/>
<dbReference type="AlphaFoldDB" id="G5AK93"/>
<keyword evidence="3" id="KW-0514">Muscle protein</keyword>
<comment type="similarity">
    <text evidence="1">Belongs to the tropomyosin family.</text>
</comment>
<feature type="compositionally biased region" description="Basic and acidic residues" evidence="5">
    <location>
        <begin position="27"/>
        <end position="47"/>
    </location>
</feature>
<sequence>MAGITNIEAVKLKIQALQHQADDAEERAEPLLREEKGERRARERAEAEEASLNRRIQLVEEERGRAPERLATAPQKLKKAADESDRGMKVVENWALKDEEKMEL</sequence>
<evidence type="ECO:0000256" key="1">
    <source>
        <dbReference type="ARBA" id="ARBA00009036"/>
    </source>
</evidence>
<dbReference type="PANTHER" id="PTHR19269">
    <property type="entry name" value="TROPOMYOSIN"/>
    <property type="match status" value="1"/>
</dbReference>
<feature type="compositionally biased region" description="Basic and acidic residues" evidence="5">
    <location>
        <begin position="57"/>
        <end position="68"/>
    </location>
</feature>
<name>G5AK93_HETGA</name>
<dbReference type="Proteomes" id="UP000006813">
    <property type="component" value="Unassembled WGS sequence"/>
</dbReference>
<gene>
    <name evidence="6" type="ORF">GW7_11618</name>
</gene>
<dbReference type="InParanoid" id="G5AK93"/>
<evidence type="ECO:0000256" key="3">
    <source>
        <dbReference type="ARBA" id="ARBA00023179"/>
    </source>
</evidence>